<comment type="caution">
    <text evidence="1">The sequence shown here is derived from an EMBL/GenBank/DDBJ whole genome shotgun (WGS) entry which is preliminary data.</text>
</comment>
<organism evidence="1 2">
    <name type="scientific">Gulosibacter faecalis</name>
    <dbReference type="NCBI Taxonomy" id="272240"/>
    <lineage>
        <taxon>Bacteria</taxon>
        <taxon>Bacillati</taxon>
        <taxon>Actinomycetota</taxon>
        <taxon>Actinomycetes</taxon>
        <taxon>Micrococcales</taxon>
        <taxon>Microbacteriaceae</taxon>
        <taxon>Gulosibacter</taxon>
    </lineage>
</organism>
<evidence type="ECO:0000313" key="1">
    <source>
        <dbReference type="EMBL" id="MFD2757950.1"/>
    </source>
</evidence>
<name>A0ABW5UX00_9MICO</name>
<protein>
    <submittedName>
        <fullName evidence="1">YceD family protein</fullName>
    </submittedName>
</protein>
<gene>
    <name evidence="1" type="ORF">ACFSW7_06120</name>
</gene>
<reference evidence="2" key="1">
    <citation type="journal article" date="2019" name="Int. J. Syst. Evol. Microbiol.">
        <title>The Global Catalogue of Microorganisms (GCM) 10K type strain sequencing project: providing services to taxonomists for standard genome sequencing and annotation.</title>
        <authorList>
            <consortium name="The Broad Institute Genomics Platform"/>
            <consortium name="The Broad Institute Genome Sequencing Center for Infectious Disease"/>
            <person name="Wu L."/>
            <person name="Ma J."/>
        </authorList>
    </citation>
    <scope>NUCLEOTIDE SEQUENCE [LARGE SCALE GENOMIC DNA]</scope>
    <source>
        <strain evidence="2">TISTR 1514</strain>
    </source>
</reference>
<dbReference type="RefSeq" id="WP_019619329.1">
    <property type="nucleotide sequence ID" value="NZ_JBHUNE010000005.1"/>
</dbReference>
<proteinExistence type="predicted"/>
<evidence type="ECO:0000313" key="2">
    <source>
        <dbReference type="Proteomes" id="UP001597492"/>
    </source>
</evidence>
<dbReference type="InterPro" id="IPR003772">
    <property type="entry name" value="YceD"/>
</dbReference>
<keyword evidence="2" id="KW-1185">Reference proteome</keyword>
<accession>A0ABW5UX00</accession>
<dbReference type="Pfam" id="PF02620">
    <property type="entry name" value="YceD"/>
    <property type="match status" value="1"/>
</dbReference>
<sequence length="178" mass="19587">MAASPYEVNVATIMHKPGSMREFELDVTVPERIGEGMLYFDKGAELEVDLKLETLVDGILATADVRGTLTGNCSRCLTPLEEDWSGHVAEMFGYQADESLEYALDGDMINLEGPIRDAVVLDLPFQPLCEPDCLGLDPATGERLTEPLPEDDEPIDPRWAQLEQLLRDDAESGSSESK</sequence>
<dbReference type="Proteomes" id="UP001597492">
    <property type="component" value="Unassembled WGS sequence"/>
</dbReference>
<dbReference type="EMBL" id="JBHUNE010000005">
    <property type="protein sequence ID" value="MFD2757950.1"/>
    <property type="molecule type" value="Genomic_DNA"/>
</dbReference>